<proteinExistence type="predicted"/>
<evidence type="ECO:0000313" key="2">
    <source>
        <dbReference type="Proteomes" id="UP001483337"/>
    </source>
</evidence>
<gene>
    <name evidence="1" type="ORF">WJM97_22775</name>
</gene>
<name>A0ABZ2UZQ3_9CYAN</name>
<dbReference type="RefSeq" id="WP_353933319.1">
    <property type="nucleotide sequence ID" value="NZ_CP150887.1"/>
</dbReference>
<keyword evidence="1" id="KW-0614">Plasmid</keyword>
<organism evidence="1 2">
    <name type="scientific">Okeanomitos corallinicola TIOX110</name>
    <dbReference type="NCBI Taxonomy" id="3133117"/>
    <lineage>
        <taxon>Bacteria</taxon>
        <taxon>Bacillati</taxon>
        <taxon>Cyanobacteriota</taxon>
        <taxon>Cyanophyceae</taxon>
        <taxon>Nostocales</taxon>
        <taxon>Aphanizomenonaceae</taxon>
        <taxon>Okeanomitos</taxon>
    </lineage>
</organism>
<keyword evidence="2" id="KW-1185">Reference proteome</keyword>
<reference evidence="1 2" key="1">
    <citation type="submission" date="2024-04" db="EMBL/GenBank/DDBJ databases">
        <title>Okeanomitos corallinicola gen. &amp; sp. nov. (Nostocales, Cyanobacteria), a new toxic marine heterocyst-forming cyanobacterium from a coral reef.</title>
        <authorList>
            <person name="Li H."/>
            <person name="Li R."/>
            <person name="Kang J."/>
            <person name="Hii K.S."/>
            <person name="Mohamed H.F."/>
            <person name="Xu X."/>
            <person name="Luo Z."/>
        </authorList>
    </citation>
    <scope>NUCLEOTIDE SEQUENCE [LARGE SCALE GENOMIC DNA]</scope>
    <source>
        <strain evidence="1 2">TIOX110</strain>
        <plasmid evidence="1 2">unnamed</plasmid>
    </source>
</reference>
<accession>A0ABZ2UZQ3</accession>
<protein>
    <submittedName>
        <fullName evidence="1">Uncharacterized protein</fullName>
    </submittedName>
</protein>
<dbReference type="Proteomes" id="UP001483337">
    <property type="component" value="Plasmid unnamed"/>
</dbReference>
<sequence length="76" mass="8027">MAAAITTTATTLEGQAFEIVQALQTLELAIPEADRPNQVTIDTDYEALTVALAVTIPISFVTIAAGKMEISANTYL</sequence>
<dbReference type="EMBL" id="CP150887">
    <property type="protein sequence ID" value="WZB90429.1"/>
    <property type="molecule type" value="Genomic_DNA"/>
</dbReference>
<evidence type="ECO:0000313" key="1">
    <source>
        <dbReference type="EMBL" id="WZB90429.1"/>
    </source>
</evidence>
<geneLocation type="plasmid" evidence="1 2">
    <name>unnamed</name>
</geneLocation>